<sequence length="310" mass="34708">MWWFSFAWFCSYRRKALVRKAGSLSPDESICYSITSVFTPPANRRKGYARHMMRLLHWVLAPRDISSLPSFPSSWGLPPPEVPGFGNASFSALYSDVGEFYQSAGPAGTDGGWVICDPIATTWEVARGGTPSPTSNGLRWLDEVGVCDIWTNDVELIRSDMAIFTPRKNLFTMLPNAVGAFPIRRAEFYLQGQPDKLPSKWGVSTPDAFGQCTFATWTVDVCTPPTLVLTRLRATPTSFPSVLTAIFEAAREYGAENVEVWNLPKELEEFAHSVGGNTVTKNEQLNCFKWYGPERGGDVQWLFNEKFCWC</sequence>
<name>A0A4Y7Q9G4_9AGAM</name>
<feature type="domain" description="LYC1 C-terminal" evidence="1">
    <location>
        <begin position="130"/>
        <end position="310"/>
    </location>
</feature>
<dbReference type="VEuPathDB" id="FungiDB:BD410DRAFT_148445"/>
<evidence type="ECO:0000259" key="1">
    <source>
        <dbReference type="Pfam" id="PF22998"/>
    </source>
</evidence>
<organism evidence="2 3">
    <name type="scientific">Rickenella mellea</name>
    <dbReference type="NCBI Taxonomy" id="50990"/>
    <lineage>
        <taxon>Eukaryota</taxon>
        <taxon>Fungi</taxon>
        <taxon>Dikarya</taxon>
        <taxon>Basidiomycota</taxon>
        <taxon>Agaricomycotina</taxon>
        <taxon>Agaricomycetes</taxon>
        <taxon>Hymenochaetales</taxon>
        <taxon>Rickenellaceae</taxon>
        <taxon>Rickenella</taxon>
    </lineage>
</organism>
<dbReference type="PANTHER" id="PTHR34815:SF2">
    <property type="entry name" value="N-ACETYLTRANSFERASE DOMAIN-CONTAINING PROTEIN"/>
    <property type="match status" value="1"/>
</dbReference>
<keyword evidence="3" id="KW-1185">Reference proteome</keyword>
<dbReference type="Proteomes" id="UP000294933">
    <property type="component" value="Unassembled WGS sequence"/>
</dbReference>
<reference evidence="2 3" key="1">
    <citation type="submission" date="2018-06" db="EMBL/GenBank/DDBJ databases">
        <title>A transcriptomic atlas of mushroom development highlights an independent origin of complex multicellularity.</title>
        <authorList>
            <consortium name="DOE Joint Genome Institute"/>
            <person name="Krizsan K."/>
            <person name="Almasi E."/>
            <person name="Merenyi Z."/>
            <person name="Sahu N."/>
            <person name="Viragh M."/>
            <person name="Koszo T."/>
            <person name="Mondo S."/>
            <person name="Kiss B."/>
            <person name="Balint B."/>
            <person name="Kues U."/>
            <person name="Barry K."/>
            <person name="Hegedus J.C."/>
            <person name="Henrissat B."/>
            <person name="Johnson J."/>
            <person name="Lipzen A."/>
            <person name="Ohm R."/>
            <person name="Nagy I."/>
            <person name="Pangilinan J."/>
            <person name="Yan J."/>
            <person name="Xiong Y."/>
            <person name="Grigoriev I.V."/>
            <person name="Hibbett D.S."/>
            <person name="Nagy L.G."/>
        </authorList>
    </citation>
    <scope>NUCLEOTIDE SEQUENCE [LARGE SCALE GENOMIC DNA]</scope>
    <source>
        <strain evidence="2 3">SZMC22713</strain>
    </source>
</reference>
<evidence type="ECO:0000313" key="2">
    <source>
        <dbReference type="EMBL" id="TDL23742.1"/>
    </source>
</evidence>
<dbReference type="STRING" id="50990.A0A4Y7Q9G4"/>
<dbReference type="PANTHER" id="PTHR34815">
    <property type="entry name" value="LYSINE ACETYLTRANSFERASE"/>
    <property type="match status" value="1"/>
</dbReference>
<protein>
    <recommendedName>
        <fullName evidence="1">LYC1 C-terminal domain-containing protein</fullName>
    </recommendedName>
</protein>
<dbReference type="OrthoDB" id="2020070at2759"/>
<dbReference type="InterPro" id="IPR055100">
    <property type="entry name" value="GNAT_LYC1-like"/>
</dbReference>
<accession>A0A4Y7Q9G4</accession>
<proteinExistence type="predicted"/>
<evidence type="ECO:0000313" key="3">
    <source>
        <dbReference type="Proteomes" id="UP000294933"/>
    </source>
</evidence>
<dbReference type="InterPro" id="IPR053013">
    <property type="entry name" value="LAT"/>
</dbReference>
<gene>
    <name evidence="2" type="ORF">BD410DRAFT_148445</name>
</gene>
<dbReference type="AlphaFoldDB" id="A0A4Y7Q9G4"/>
<dbReference type="Pfam" id="PF22998">
    <property type="entry name" value="GNAT_LYC1-like"/>
    <property type="match status" value="1"/>
</dbReference>
<dbReference type="EMBL" id="ML170169">
    <property type="protein sequence ID" value="TDL23742.1"/>
    <property type="molecule type" value="Genomic_DNA"/>
</dbReference>